<dbReference type="Pfam" id="PF00230">
    <property type="entry name" value="MIP"/>
    <property type="match status" value="1"/>
</dbReference>
<evidence type="ECO:0000256" key="4">
    <source>
        <dbReference type="ARBA" id="ARBA00022989"/>
    </source>
</evidence>
<dbReference type="InterPro" id="IPR000425">
    <property type="entry name" value="MIP"/>
</dbReference>
<evidence type="ECO:0000313" key="10">
    <source>
        <dbReference type="Proteomes" id="UP000602087"/>
    </source>
</evidence>
<comment type="subcellular location">
    <subcellularLocation>
        <location evidence="1">Membrane</location>
        <topology evidence="1">Multi-pass membrane protein</topology>
    </subcellularLocation>
</comment>
<keyword evidence="2 6" id="KW-0813">Transport</keyword>
<keyword evidence="4 8" id="KW-1133">Transmembrane helix</keyword>
<accession>A0A934IA54</accession>
<dbReference type="EMBL" id="JAEINH010000002">
    <property type="protein sequence ID" value="MBI9114158.1"/>
    <property type="molecule type" value="Genomic_DNA"/>
</dbReference>
<dbReference type="Proteomes" id="UP000602087">
    <property type="component" value="Unassembled WGS sequence"/>
</dbReference>
<feature type="compositionally biased region" description="Low complexity" evidence="7">
    <location>
        <begin position="348"/>
        <end position="372"/>
    </location>
</feature>
<dbReference type="PANTHER" id="PTHR45724:SF13">
    <property type="entry name" value="AQUAPORIN NIP1-1-RELATED"/>
    <property type="match status" value="1"/>
</dbReference>
<evidence type="ECO:0000256" key="1">
    <source>
        <dbReference type="ARBA" id="ARBA00004141"/>
    </source>
</evidence>
<evidence type="ECO:0000313" key="9">
    <source>
        <dbReference type="EMBL" id="MBI9114158.1"/>
    </source>
</evidence>
<dbReference type="PRINTS" id="PR00783">
    <property type="entry name" value="MINTRINSICP"/>
</dbReference>
<evidence type="ECO:0000256" key="6">
    <source>
        <dbReference type="RuleBase" id="RU000477"/>
    </source>
</evidence>
<comment type="similarity">
    <text evidence="6">Belongs to the MIP/aquaporin (TC 1.A.8) family.</text>
</comment>
<feature type="region of interest" description="Disordered" evidence="7">
    <location>
        <begin position="313"/>
        <end position="400"/>
    </location>
</feature>
<name>A0A934IA54_9MICO</name>
<dbReference type="SUPFAM" id="SSF81338">
    <property type="entry name" value="Aquaporin-like"/>
    <property type="match status" value="1"/>
</dbReference>
<evidence type="ECO:0000256" key="2">
    <source>
        <dbReference type="ARBA" id="ARBA00022448"/>
    </source>
</evidence>
<feature type="compositionally biased region" description="Low complexity" evidence="7">
    <location>
        <begin position="314"/>
        <end position="335"/>
    </location>
</feature>
<dbReference type="InterPro" id="IPR023271">
    <property type="entry name" value="Aquaporin-like"/>
</dbReference>
<feature type="transmembrane region" description="Helical" evidence="8">
    <location>
        <begin position="229"/>
        <end position="250"/>
    </location>
</feature>
<gene>
    <name evidence="9" type="ORF">JAV76_03910</name>
</gene>
<dbReference type="RefSeq" id="WP_198732694.1">
    <property type="nucleotide sequence ID" value="NZ_JAEINH010000002.1"/>
</dbReference>
<keyword evidence="3 6" id="KW-0812">Transmembrane</keyword>
<dbReference type="InterPro" id="IPR034294">
    <property type="entry name" value="Aquaporin_transptr"/>
</dbReference>
<reference evidence="9" key="1">
    <citation type="submission" date="2020-12" db="EMBL/GenBank/DDBJ databases">
        <title>Sanguibacter suaedae sp. nov., isolated from Suaeda aralocaspica.</title>
        <authorList>
            <person name="Ma Q."/>
        </authorList>
    </citation>
    <scope>NUCLEOTIDE SEQUENCE</scope>
    <source>
        <strain evidence="9">YZGR15</strain>
    </source>
</reference>
<dbReference type="GO" id="GO:0015267">
    <property type="term" value="F:channel activity"/>
    <property type="evidence" value="ECO:0007669"/>
    <property type="project" value="InterPro"/>
</dbReference>
<keyword evidence="5 8" id="KW-0472">Membrane</keyword>
<evidence type="ECO:0000256" key="8">
    <source>
        <dbReference type="SAM" id="Phobius"/>
    </source>
</evidence>
<sequence>MSQDASAQQTLTADHRDAAPSRNLFAVVGAELFGSFLLVFVGVGIALYASLHGAGALGVALGSGVAFMAAAAAIGSVSGGHLTPALTLGSAIAGRTPWAHVPAYWLAQVVGAVAAAAALFTTIPKNLVEGQSATFDGLNDFFSTTANGFEEHSGAFRSASEAFFAPYFAQGITPQQIDDAVASGQLVMPSFPEFSLVAVGIMEVLATALLVGVALAVTDRRTRNRFAPVVVGLTFGFLVLLATPLSGGSLNPARSLATALFSEGWALGQVWVFLVAPLVGAALGALFYRGFVPDDQAVVVADDVVVEEVEEVTEVVVTDTTPEAAAPSTTDASPSLEKDTTATSPEVPTTARETAAPSAPTTPPETASTTPAERTEDPEAPTGTTAPKGTKKPKGTGATD</sequence>
<feature type="transmembrane region" description="Helical" evidence="8">
    <location>
        <begin position="103"/>
        <end position="123"/>
    </location>
</feature>
<feature type="transmembrane region" description="Helical" evidence="8">
    <location>
        <begin position="270"/>
        <end position="288"/>
    </location>
</feature>
<organism evidence="9 10">
    <name type="scientific">Sanguibacter suaedae</name>
    <dbReference type="NCBI Taxonomy" id="2795737"/>
    <lineage>
        <taxon>Bacteria</taxon>
        <taxon>Bacillati</taxon>
        <taxon>Actinomycetota</taxon>
        <taxon>Actinomycetes</taxon>
        <taxon>Micrococcales</taxon>
        <taxon>Sanguibacteraceae</taxon>
        <taxon>Sanguibacter</taxon>
    </lineage>
</organism>
<keyword evidence="10" id="KW-1185">Reference proteome</keyword>
<evidence type="ECO:0000256" key="3">
    <source>
        <dbReference type="ARBA" id="ARBA00022692"/>
    </source>
</evidence>
<dbReference type="AlphaFoldDB" id="A0A934IA54"/>
<feature type="transmembrane region" description="Helical" evidence="8">
    <location>
        <begin position="24"/>
        <end position="49"/>
    </location>
</feature>
<proteinExistence type="inferred from homology"/>
<dbReference type="GO" id="GO:0016020">
    <property type="term" value="C:membrane"/>
    <property type="evidence" value="ECO:0007669"/>
    <property type="project" value="UniProtKB-SubCell"/>
</dbReference>
<feature type="transmembrane region" description="Helical" evidence="8">
    <location>
        <begin position="55"/>
        <end position="82"/>
    </location>
</feature>
<comment type="caution">
    <text evidence="9">The sequence shown here is derived from an EMBL/GenBank/DDBJ whole genome shotgun (WGS) entry which is preliminary data.</text>
</comment>
<evidence type="ECO:0000256" key="5">
    <source>
        <dbReference type="ARBA" id="ARBA00023136"/>
    </source>
</evidence>
<dbReference type="Gene3D" id="1.20.1080.10">
    <property type="entry name" value="Glycerol uptake facilitator protein"/>
    <property type="match status" value="1"/>
</dbReference>
<protein>
    <submittedName>
        <fullName evidence="9">Aquaporin</fullName>
    </submittedName>
</protein>
<dbReference type="PANTHER" id="PTHR45724">
    <property type="entry name" value="AQUAPORIN NIP2-1"/>
    <property type="match status" value="1"/>
</dbReference>
<feature type="transmembrane region" description="Helical" evidence="8">
    <location>
        <begin position="194"/>
        <end position="217"/>
    </location>
</feature>
<evidence type="ECO:0000256" key="7">
    <source>
        <dbReference type="SAM" id="MobiDB-lite"/>
    </source>
</evidence>